<dbReference type="Pfam" id="PF00596">
    <property type="entry name" value="Aldolase_II"/>
    <property type="match status" value="1"/>
</dbReference>
<dbReference type="Gene3D" id="3.40.225.10">
    <property type="entry name" value="Class II aldolase/adducin N-terminal domain"/>
    <property type="match status" value="1"/>
</dbReference>
<evidence type="ECO:0000313" key="3">
    <source>
        <dbReference type="EMBL" id="OWJ68074.1"/>
    </source>
</evidence>
<evidence type="ECO:0000259" key="2">
    <source>
        <dbReference type="SMART" id="SM01007"/>
    </source>
</evidence>
<evidence type="ECO:0000256" key="1">
    <source>
        <dbReference type="ARBA" id="ARBA00037961"/>
    </source>
</evidence>
<comment type="caution">
    <text evidence="3">The sequence shown here is derived from an EMBL/GenBank/DDBJ whole genome shotgun (WGS) entry which is preliminary data.</text>
</comment>
<dbReference type="InterPro" id="IPR036409">
    <property type="entry name" value="Aldolase_II/adducin_N_sf"/>
</dbReference>
<keyword evidence="4" id="KW-1185">Reference proteome</keyword>
<organism evidence="3 4">
    <name type="scientific">Inquilinus limosus</name>
    <dbReference type="NCBI Taxonomy" id="171674"/>
    <lineage>
        <taxon>Bacteria</taxon>
        <taxon>Pseudomonadati</taxon>
        <taxon>Pseudomonadota</taxon>
        <taxon>Alphaproteobacteria</taxon>
        <taxon>Rhodospirillales</taxon>
        <taxon>Rhodospirillaceae</taxon>
        <taxon>Inquilinus</taxon>
    </lineage>
</organism>
<sequence length="255" mass="28020">MTASLRPASVVAAAEDAHADARIDLAAAFRWFARLDMHESIANHMSVAVDGSRFLINPCRLHFSRVTAGSLLLLDAHDPTTLDQPDAPDPTAWYLHARLHAALPQARCIMHLHSKYATALACLADSTMPPIDMNTARFFGRVVIDGGFAGMALSDEEGDRQAALMTEGKTVLLMANHGVLVIGPTIADAFDELYYFERAAETLLTCYATGRPLRVMPEEVARLTERQWRGYGRFAADHLDNVKAILDAEEPGYRD</sequence>
<feature type="domain" description="Class II aldolase/adducin N-terminal" evidence="2">
    <location>
        <begin position="23"/>
        <end position="204"/>
    </location>
</feature>
<protein>
    <recommendedName>
        <fullName evidence="2">Class II aldolase/adducin N-terminal domain-containing protein</fullName>
    </recommendedName>
</protein>
<dbReference type="Proteomes" id="UP000196655">
    <property type="component" value="Unassembled WGS sequence"/>
</dbReference>
<dbReference type="PANTHER" id="PTHR10672:SF3">
    <property type="entry name" value="PROTEIN HU-LI TAI SHAO"/>
    <property type="match status" value="1"/>
</dbReference>
<proteinExistence type="inferred from homology"/>
<name>A0A211ZS97_9PROT</name>
<dbReference type="InterPro" id="IPR051017">
    <property type="entry name" value="Aldolase-II_Adducin_sf"/>
</dbReference>
<dbReference type="GO" id="GO:0005856">
    <property type="term" value="C:cytoskeleton"/>
    <property type="evidence" value="ECO:0007669"/>
    <property type="project" value="TreeGrafter"/>
</dbReference>
<dbReference type="AlphaFoldDB" id="A0A211ZS97"/>
<dbReference type="GO" id="GO:0051015">
    <property type="term" value="F:actin filament binding"/>
    <property type="evidence" value="ECO:0007669"/>
    <property type="project" value="TreeGrafter"/>
</dbReference>
<dbReference type="PANTHER" id="PTHR10672">
    <property type="entry name" value="ADDUCIN"/>
    <property type="match status" value="1"/>
</dbReference>
<comment type="similarity">
    <text evidence="1">Belongs to the aldolase class II family.</text>
</comment>
<dbReference type="InterPro" id="IPR001303">
    <property type="entry name" value="Aldolase_II/adducin_N"/>
</dbReference>
<dbReference type="NCBIfam" id="NF005689">
    <property type="entry name" value="PRK07490.1"/>
    <property type="match status" value="1"/>
</dbReference>
<dbReference type="RefSeq" id="WP_088150187.1">
    <property type="nucleotide sequence ID" value="NZ_NHON01000008.1"/>
</dbReference>
<reference evidence="4" key="1">
    <citation type="submission" date="2017-05" db="EMBL/GenBank/DDBJ databases">
        <authorList>
            <person name="Macchi M."/>
            <person name="Festa S."/>
            <person name="Coppotelli B.M."/>
            <person name="Morelli I.S."/>
        </authorList>
    </citation>
    <scope>NUCLEOTIDE SEQUENCE [LARGE SCALE GENOMIC DNA]</scope>
    <source>
        <strain evidence="4">I</strain>
    </source>
</reference>
<dbReference type="SMART" id="SM01007">
    <property type="entry name" value="Aldolase_II"/>
    <property type="match status" value="1"/>
</dbReference>
<gene>
    <name evidence="3" type="ORF">BWR60_06445</name>
</gene>
<dbReference type="SUPFAM" id="SSF53639">
    <property type="entry name" value="AraD/HMP-PK domain-like"/>
    <property type="match status" value="1"/>
</dbReference>
<dbReference type="EMBL" id="NHON01000008">
    <property type="protein sequence ID" value="OWJ68074.1"/>
    <property type="molecule type" value="Genomic_DNA"/>
</dbReference>
<dbReference type="OrthoDB" id="5291399at2"/>
<evidence type="ECO:0000313" key="4">
    <source>
        <dbReference type="Proteomes" id="UP000196655"/>
    </source>
</evidence>
<accession>A0A211ZS97</accession>